<keyword evidence="2" id="KW-1185">Reference proteome</keyword>
<gene>
    <name evidence="1" type="ORF">E1809_07725</name>
</gene>
<dbReference type="Proteomes" id="UP000295511">
    <property type="component" value="Unassembled WGS sequence"/>
</dbReference>
<comment type="caution">
    <text evidence="1">The sequence shown here is derived from an EMBL/GenBank/DDBJ whole genome shotgun (WGS) entry which is preliminary data.</text>
</comment>
<dbReference type="EMBL" id="SMRU01000007">
    <property type="protein sequence ID" value="TDF97886.1"/>
    <property type="molecule type" value="Genomic_DNA"/>
</dbReference>
<evidence type="ECO:0000313" key="1">
    <source>
        <dbReference type="EMBL" id="TDF97886.1"/>
    </source>
</evidence>
<organism evidence="1 2">
    <name type="scientific">Arthrobacter terricola</name>
    <dbReference type="NCBI Taxonomy" id="2547396"/>
    <lineage>
        <taxon>Bacteria</taxon>
        <taxon>Bacillati</taxon>
        <taxon>Actinomycetota</taxon>
        <taxon>Actinomycetes</taxon>
        <taxon>Micrococcales</taxon>
        <taxon>Micrococcaceae</taxon>
        <taxon>Arthrobacter</taxon>
    </lineage>
</organism>
<sequence>MTFETADSVTLKIWDRANAHHTLDALVHDFSLRHNTSKASIDVTYAGPNTYTVSLSGSTAKAAAFDTHSL</sequence>
<protein>
    <submittedName>
        <fullName evidence="1">Uncharacterized protein</fullName>
    </submittedName>
</protein>
<reference evidence="1 2" key="1">
    <citation type="submission" date="2019-03" db="EMBL/GenBank/DDBJ databases">
        <title>Whole genome sequence of Arthrobacter sp JH1-1.</title>
        <authorList>
            <person name="Trinh H.N."/>
        </authorList>
    </citation>
    <scope>NUCLEOTIDE SEQUENCE [LARGE SCALE GENOMIC DNA]</scope>
    <source>
        <strain evidence="1 2">JH1-1</strain>
    </source>
</reference>
<dbReference type="OrthoDB" id="4953841at2"/>
<name>A0A4R5KQL7_9MICC</name>
<dbReference type="RefSeq" id="WP_133203645.1">
    <property type="nucleotide sequence ID" value="NZ_SMRU01000007.1"/>
</dbReference>
<accession>A0A4R5KQL7</accession>
<proteinExistence type="predicted"/>
<evidence type="ECO:0000313" key="2">
    <source>
        <dbReference type="Proteomes" id="UP000295511"/>
    </source>
</evidence>
<dbReference type="AlphaFoldDB" id="A0A4R5KQL7"/>